<evidence type="ECO:0000256" key="1">
    <source>
        <dbReference type="ARBA" id="ARBA00006817"/>
    </source>
</evidence>
<sequence length="142" mass="16075">MSHNDHAALPDIRRTILLNAPIQKVWDTVSTSEGIAAWFMPNDFQPVLGFEFSINAEQYGTSYCKVTELDPPYRLAFTWGKDWGISFDLKDVGGKTEFTLTHAGWGAEQTTEFGESHKVVRDRMDHGWEAFVLPRLAKLVEA</sequence>
<proteinExistence type="inferred from homology"/>
<dbReference type="Gene3D" id="3.30.530.20">
    <property type="match status" value="1"/>
</dbReference>
<comment type="similarity">
    <text evidence="1">Belongs to the AHA1 family.</text>
</comment>
<dbReference type="Pfam" id="PF08327">
    <property type="entry name" value="AHSA1"/>
    <property type="match status" value="1"/>
</dbReference>
<dbReference type="EMBL" id="SMRT01000001">
    <property type="protein sequence ID" value="TDG00191.1"/>
    <property type="molecule type" value="Genomic_DNA"/>
</dbReference>
<evidence type="ECO:0000313" key="3">
    <source>
        <dbReference type="EMBL" id="TDG00191.1"/>
    </source>
</evidence>
<dbReference type="SUPFAM" id="SSF55961">
    <property type="entry name" value="Bet v1-like"/>
    <property type="match status" value="1"/>
</dbReference>
<comment type="caution">
    <text evidence="3">The sequence shown here is derived from an EMBL/GenBank/DDBJ whole genome shotgun (WGS) entry which is preliminary data.</text>
</comment>
<reference evidence="3 4" key="1">
    <citation type="submission" date="2019-03" db="EMBL/GenBank/DDBJ databases">
        <title>This is whole genome sequence of Paenibacillus sp MS74 strain.</title>
        <authorList>
            <person name="Trinh H.N."/>
        </authorList>
    </citation>
    <scope>NUCLEOTIDE SEQUENCE [LARGE SCALE GENOMIC DNA]</scope>
    <source>
        <strain evidence="3 4">MS74</strain>
    </source>
</reference>
<dbReference type="InterPro" id="IPR023393">
    <property type="entry name" value="START-like_dom_sf"/>
</dbReference>
<evidence type="ECO:0000313" key="4">
    <source>
        <dbReference type="Proteomes" id="UP000295636"/>
    </source>
</evidence>
<dbReference type="CDD" id="cd07814">
    <property type="entry name" value="SRPBCC_CalC_Aha1-like"/>
    <property type="match status" value="1"/>
</dbReference>
<dbReference type="OrthoDB" id="2355173at2"/>
<dbReference type="InterPro" id="IPR013538">
    <property type="entry name" value="ASHA1/2-like_C"/>
</dbReference>
<dbReference type="RefSeq" id="WP_133224890.1">
    <property type="nucleotide sequence ID" value="NZ_SMRT01000001.1"/>
</dbReference>
<name>A0A4R5KYP5_9BACL</name>
<protein>
    <submittedName>
        <fullName evidence="3">SRPBCC domain-containing protein</fullName>
    </submittedName>
</protein>
<dbReference type="Proteomes" id="UP000295636">
    <property type="component" value="Unassembled WGS sequence"/>
</dbReference>
<dbReference type="AlphaFoldDB" id="A0A4R5KYP5"/>
<keyword evidence="4" id="KW-1185">Reference proteome</keyword>
<evidence type="ECO:0000259" key="2">
    <source>
        <dbReference type="Pfam" id="PF08327"/>
    </source>
</evidence>
<feature type="domain" description="Activator of Hsp90 ATPase homologue 1/2-like C-terminal" evidence="2">
    <location>
        <begin position="19"/>
        <end position="141"/>
    </location>
</feature>
<organism evidence="3 4">
    <name type="scientific">Paenibacillus piri</name>
    <dbReference type="NCBI Taxonomy" id="2547395"/>
    <lineage>
        <taxon>Bacteria</taxon>
        <taxon>Bacillati</taxon>
        <taxon>Bacillota</taxon>
        <taxon>Bacilli</taxon>
        <taxon>Bacillales</taxon>
        <taxon>Paenibacillaceae</taxon>
        <taxon>Paenibacillus</taxon>
    </lineage>
</organism>
<gene>
    <name evidence="3" type="ORF">E1757_00660</name>
</gene>
<accession>A0A4R5KYP5</accession>